<dbReference type="InterPro" id="IPR001128">
    <property type="entry name" value="Cyt_P450"/>
</dbReference>
<evidence type="ECO:0000256" key="6">
    <source>
        <dbReference type="ARBA" id="ARBA00022723"/>
    </source>
</evidence>
<keyword evidence="10" id="KW-0503">Monooxygenase</keyword>
<dbReference type="GO" id="GO:0005506">
    <property type="term" value="F:iron ion binding"/>
    <property type="evidence" value="ECO:0007669"/>
    <property type="project" value="InterPro"/>
</dbReference>
<evidence type="ECO:0000256" key="12">
    <source>
        <dbReference type="SAM" id="Phobius"/>
    </source>
</evidence>
<dbReference type="GO" id="GO:0020037">
    <property type="term" value="F:heme binding"/>
    <property type="evidence" value="ECO:0007669"/>
    <property type="project" value="InterPro"/>
</dbReference>
<feature type="transmembrane region" description="Helical" evidence="12">
    <location>
        <begin position="68"/>
        <end position="91"/>
    </location>
</feature>
<comment type="similarity">
    <text evidence="3">Belongs to the cytochrome P450 family.</text>
</comment>
<dbReference type="GO" id="GO:0004497">
    <property type="term" value="F:monooxygenase activity"/>
    <property type="evidence" value="ECO:0007669"/>
    <property type="project" value="UniProtKB-KW"/>
</dbReference>
<dbReference type="OrthoDB" id="2802867at2759"/>
<evidence type="ECO:0000256" key="1">
    <source>
        <dbReference type="ARBA" id="ARBA00001971"/>
    </source>
</evidence>
<comment type="subcellular location">
    <subcellularLocation>
        <location evidence="2">Membrane</location>
    </subcellularLocation>
</comment>
<accession>A0A9P3LIG6</accession>
<gene>
    <name evidence="13" type="ORF">PsYK624_127180</name>
</gene>
<dbReference type="Pfam" id="PF00067">
    <property type="entry name" value="p450"/>
    <property type="match status" value="1"/>
</dbReference>
<dbReference type="AlphaFoldDB" id="A0A9P3LIG6"/>
<dbReference type="SUPFAM" id="SSF48264">
    <property type="entry name" value="Cytochrome P450"/>
    <property type="match status" value="1"/>
</dbReference>
<keyword evidence="4" id="KW-0349">Heme</keyword>
<name>A0A9P3LIG6_9APHY</name>
<keyword evidence="9" id="KW-0408">Iron</keyword>
<dbReference type="GO" id="GO:0016020">
    <property type="term" value="C:membrane"/>
    <property type="evidence" value="ECO:0007669"/>
    <property type="project" value="UniProtKB-SubCell"/>
</dbReference>
<dbReference type="Gene3D" id="1.10.630.10">
    <property type="entry name" value="Cytochrome P450"/>
    <property type="match status" value="1"/>
</dbReference>
<evidence type="ECO:0000256" key="10">
    <source>
        <dbReference type="ARBA" id="ARBA00023033"/>
    </source>
</evidence>
<evidence type="ECO:0000256" key="11">
    <source>
        <dbReference type="ARBA" id="ARBA00023136"/>
    </source>
</evidence>
<keyword evidence="5 12" id="KW-0812">Transmembrane</keyword>
<reference evidence="13 14" key="1">
    <citation type="submission" date="2021-08" db="EMBL/GenBank/DDBJ databases">
        <title>Draft Genome Sequence of Phanerochaete sordida strain YK-624.</title>
        <authorList>
            <person name="Mori T."/>
            <person name="Dohra H."/>
            <person name="Suzuki T."/>
            <person name="Kawagishi H."/>
            <person name="Hirai H."/>
        </authorList>
    </citation>
    <scope>NUCLEOTIDE SEQUENCE [LARGE SCALE GENOMIC DNA]</scope>
    <source>
        <strain evidence="13 14">YK-624</strain>
    </source>
</reference>
<organism evidence="13 14">
    <name type="scientific">Phanerochaete sordida</name>
    <dbReference type="NCBI Taxonomy" id="48140"/>
    <lineage>
        <taxon>Eukaryota</taxon>
        <taxon>Fungi</taxon>
        <taxon>Dikarya</taxon>
        <taxon>Basidiomycota</taxon>
        <taxon>Agaricomycotina</taxon>
        <taxon>Agaricomycetes</taxon>
        <taxon>Polyporales</taxon>
        <taxon>Phanerochaetaceae</taxon>
        <taxon>Phanerochaete</taxon>
    </lineage>
</organism>
<comment type="caution">
    <text evidence="13">The sequence shown here is derived from an EMBL/GenBank/DDBJ whole genome shotgun (WGS) entry which is preliminary data.</text>
</comment>
<evidence type="ECO:0000256" key="4">
    <source>
        <dbReference type="ARBA" id="ARBA00022617"/>
    </source>
</evidence>
<sequence length="304" mass="34763">MTLRASMGIVHPRRSHRACMLRFPLTLIVKEVTRTREDTGMVTGCRQAHSILARVPPHILNHNPVPTAMGFLMTFSSALAVSVASFVFAWVRLATLWRRRPHYPPGPAGLPIIRNLLEMPREHAWVLYRDEGRRHGSDVVHYEVLGSHLVVLNTVAAAQDLLDKRSSIYSDRPNTVMLHELTGWGRINALMAYGDEWRYQRKLYHEHFHPSTVYEYHEKQAKAARRAVRLLLETPERFAAHLRYATAAVILDVVYALNIQPEDETVSVIEAALRALEEIMVEVWMVDLFPWRANGANVNQINLS</sequence>
<keyword evidence="11 12" id="KW-0472">Membrane</keyword>
<keyword evidence="8" id="KW-0560">Oxidoreductase</keyword>
<evidence type="ECO:0000256" key="9">
    <source>
        <dbReference type="ARBA" id="ARBA00023004"/>
    </source>
</evidence>
<evidence type="ECO:0000256" key="7">
    <source>
        <dbReference type="ARBA" id="ARBA00022989"/>
    </source>
</evidence>
<evidence type="ECO:0000256" key="3">
    <source>
        <dbReference type="ARBA" id="ARBA00010617"/>
    </source>
</evidence>
<keyword evidence="6" id="KW-0479">Metal-binding</keyword>
<dbReference type="GO" id="GO:0016705">
    <property type="term" value="F:oxidoreductase activity, acting on paired donors, with incorporation or reduction of molecular oxygen"/>
    <property type="evidence" value="ECO:0007669"/>
    <property type="project" value="InterPro"/>
</dbReference>
<evidence type="ECO:0000313" key="13">
    <source>
        <dbReference type="EMBL" id="GJE96521.1"/>
    </source>
</evidence>
<evidence type="ECO:0000313" key="14">
    <source>
        <dbReference type="Proteomes" id="UP000703269"/>
    </source>
</evidence>
<dbReference type="EMBL" id="BPQB01000060">
    <property type="protein sequence ID" value="GJE96521.1"/>
    <property type="molecule type" value="Genomic_DNA"/>
</dbReference>
<keyword evidence="14" id="KW-1185">Reference proteome</keyword>
<keyword evidence="7 12" id="KW-1133">Transmembrane helix</keyword>
<dbReference type="PANTHER" id="PTHR46300:SF5">
    <property type="entry name" value="CYTOCHROME P450"/>
    <property type="match status" value="1"/>
</dbReference>
<comment type="cofactor">
    <cofactor evidence="1">
        <name>heme</name>
        <dbReference type="ChEBI" id="CHEBI:30413"/>
    </cofactor>
</comment>
<evidence type="ECO:0000256" key="5">
    <source>
        <dbReference type="ARBA" id="ARBA00022692"/>
    </source>
</evidence>
<evidence type="ECO:0000256" key="8">
    <source>
        <dbReference type="ARBA" id="ARBA00023002"/>
    </source>
</evidence>
<evidence type="ECO:0000256" key="2">
    <source>
        <dbReference type="ARBA" id="ARBA00004370"/>
    </source>
</evidence>
<dbReference type="InterPro" id="IPR036396">
    <property type="entry name" value="Cyt_P450_sf"/>
</dbReference>
<proteinExistence type="inferred from homology"/>
<protein>
    <submittedName>
        <fullName evidence="13">Cytochrome P450</fullName>
    </submittedName>
</protein>
<dbReference type="InterPro" id="IPR050364">
    <property type="entry name" value="Cytochrome_P450_fung"/>
</dbReference>
<dbReference type="Proteomes" id="UP000703269">
    <property type="component" value="Unassembled WGS sequence"/>
</dbReference>
<dbReference type="PANTHER" id="PTHR46300">
    <property type="entry name" value="P450, PUTATIVE (EUROFUNG)-RELATED-RELATED"/>
    <property type="match status" value="1"/>
</dbReference>